<dbReference type="Gene3D" id="3.40.140.10">
    <property type="entry name" value="Cytidine Deaminase, domain 2"/>
    <property type="match status" value="1"/>
</dbReference>
<feature type="compositionally biased region" description="Basic residues" evidence="2">
    <location>
        <begin position="352"/>
        <end position="363"/>
    </location>
</feature>
<dbReference type="AlphaFoldDB" id="A0AAD1WKV6"/>
<dbReference type="Proteomes" id="UP001295444">
    <property type="component" value="Chromosome 08"/>
</dbReference>
<name>A0AAD1WKV6_PELCU</name>
<sequence length="363" mass="42539">MEYFFQEFSGYHGTLIKPYYWLYHNQYCLKCPYHIRTGEESRVTYGEFYEAFGFPYGPTMPENKQLIFYEVKAFSGEVLQKGQVTNCVSSNIHAESMLFEEHGYVDSFLYHHESIGYITLYTNYTPCNEYAHCCTSKMHDFLIKHPQIRLDIYFSQLYHVNEDNFSSVWNREALKSLAGFWPRVTLNPISNGIWQTILYNFVKEAPATSLYQPVLPIRASTDSYNAHMIHVITGIKPYFVDVPPEPKPKIISRRQDIPMGMMNYSSIPQAQHGNYQYLPFLTPRMPFMPIPAPEFHAQKDFESKPKHVVRHLKMPTDINEGMDLGNVLPNARKINEVVITEKVVREKEREKKGNRKKKKRDRS</sequence>
<evidence type="ECO:0000256" key="2">
    <source>
        <dbReference type="SAM" id="MobiDB-lite"/>
    </source>
</evidence>
<dbReference type="PANTHER" id="PTHR35672">
    <property type="entry name" value="C-U-EDITING ENZYME APOBEC-4-RELATED"/>
    <property type="match status" value="1"/>
</dbReference>
<protein>
    <submittedName>
        <fullName evidence="4">U-editing enzyme APOBEC-4</fullName>
    </submittedName>
</protein>
<proteinExistence type="predicted"/>
<comment type="cofactor">
    <cofactor evidence="1">
        <name>Zn(2+)</name>
        <dbReference type="ChEBI" id="CHEBI:29105"/>
    </cofactor>
</comment>
<dbReference type="InterPro" id="IPR002125">
    <property type="entry name" value="CMP_dCMP_dom"/>
</dbReference>
<reference evidence="4" key="1">
    <citation type="submission" date="2022-03" db="EMBL/GenBank/DDBJ databases">
        <authorList>
            <person name="Alioto T."/>
            <person name="Alioto T."/>
            <person name="Gomez Garrido J."/>
        </authorList>
    </citation>
    <scope>NUCLEOTIDE SEQUENCE</scope>
</reference>
<keyword evidence="5" id="KW-1185">Reference proteome</keyword>
<evidence type="ECO:0000313" key="4">
    <source>
        <dbReference type="EMBL" id="CAH2311913.1"/>
    </source>
</evidence>
<feature type="region of interest" description="Disordered" evidence="2">
    <location>
        <begin position="344"/>
        <end position="363"/>
    </location>
</feature>
<feature type="domain" description="CMP/dCMP-type deaminase" evidence="3">
    <location>
        <begin position="61"/>
        <end position="177"/>
    </location>
</feature>
<dbReference type="Pfam" id="PF18778">
    <property type="entry name" value="NAD1"/>
    <property type="match status" value="1"/>
</dbReference>
<evidence type="ECO:0000256" key="1">
    <source>
        <dbReference type="ARBA" id="ARBA00001947"/>
    </source>
</evidence>
<gene>
    <name evidence="4" type="ORF">PECUL_23A060791</name>
</gene>
<dbReference type="PANTHER" id="PTHR35672:SF1">
    <property type="entry name" value="C-U-EDITING ENZYME APOBEC-4-RELATED"/>
    <property type="match status" value="1"/>
</dbReference>
<dbReference type="InterPro" id="IPR038953">
    <property type="entry name" value="APOBEC4"/>
</dbReference>
<evidence type="ECO:0000259" key="3">
    <source>
        <dbReference type="PROSITE" id="PS51747"/>
    </source>
</evidence>
<dbReference type="EMBL" id="OW240919">
    <property type="protein sequence ID" value="CAH2311913.1"/>
    <property type="molecule type" value="Genomic_DNA"/>
</dbReference>
<organism evidence="4 5">
    <name type="scientific">Pelobates cultripes</name>
    <name type="common">Western spadefoot toad</name>
    <dbReference type="NCBI Taxonomy" id="61616"/>
    <lineage>
        <taxon>Eukaryota</taxon>
        <taxon>Metazoa</taxon>
        <taxon>Chordata</taxon>
        <taxon>Craniata</taxon>
        <taxon>Vertebrata</taxon>
        <taxon>Euteleostomi</taxon>
        <taxon>Amphibia</taxon>
        <taxon>Batrachia</taxon>
        <taxon>Anura</taxon>
        <taxon>Pelobatoidea</taxon>
        <taxon>Pelobatidae</taxon>
        <taxon>Pelobates</taxon>
    </lineage>
</organism>
<evidence type="ECO:0000313" key="5">
    <source>
        <dbReference type="Proteomes" id="UP001295444"/>
    </source>
</evidence>
<dbReference type="PROSITE" id="PS51747">
    <property type="entry name" value="CYT_DCMP_DEAMINASES_2"/>
    <property type="match status" value="1"/>
</dbReference>
<accession>A0AAD1WKV6</accession>